<dbReference type="RefSeq" id="WP_261594148.1">
    <property type="nucleotide sequence ID" value="NZ_CAMAPC010000009.1"/>
</dbReference>
<name>A0A9W4W4V5_9GAMM</name>
<feature type="domain" description="PilZ" evidence="4">
    <location>
        <begin position="115"/>
        <end position="215"/>
    </location>
</feature>
<dbReference type="Gene3D" id="2.40.10.220">
    <property type="entry name" value="predicted glycosyltransferase like domains"/>
    <property type="match status" value="1"/>
</dbReference>
<evidence type="ECO:0000313" key="9">
    <source>
        <dbReference type="Proteomes" id="UP001152485"/>
    </source>
</evidence>
<evidence type="ECO:0000256" key="1">
    <source>
        <dbReference type="ARBA" id="ARBA00022636"/>
    </source>
</evidence>
<dbReference type="InterPro" id="IPR009875">
    <property type="entry name" value="PilZ_domain"/>
</dbReference>
<evidence type="ECO:0000313" key="8">
    <source>
        <dbReference type="Proteomes" id="UP001152467"/>
    </source>
</evidence>
<dbReference type="GO" id="GO:0035438">
    <property type="term" value="F:cyclic-di-GMP binding"/>
    <property type="evidence" value="ECO:0007669"/>
    <property type="project" value="InterPro"/>
</dbReference>
<feature type="domain" description="Type III secretion system flagellar brake protein YcgR PilZN" evidence="5">
    <location>
        <begin position="18"/>
        <end position="106"/>
    </location>
</feature>
<dbReference type="InterPro" id="IPR009926">
    <property type="entry name" value="T3SS_YcgR_PilZN"/>
</dbReference>
<evidence type="ECO:0008006" key="10">
    <source>
        <dbReference type="Google" id="ProtNLM"/>
    </source>
</evidence>
<comment type="caution">
    <text evidence="6">The sequence shown here is derived from an EMBL/GenBank/DDBJ whole genome shotgun (WGS) entry which is preliminary data.</text>
</comment>
<protein>
    <recommendedName>
        <fullName evidence="10">Flagellar brake protein</fullName>
    </recommendedName>
</protein>
<dbReference type="Gene3D" id="2.30.110.10">
    <property type="entry name" value="Electron Transport, Fmn-binding Protein, Chain A"/>
    <property type="match status" value="1"/>
</dbReference>
<accession>A0A9W4W4V5</accession>
<keyword evidence="8" id="KW-1185">Reference proteome</keyword>
<keyword evidence="1" id="KW-0973">c-di-GMP</keyword>
<dbReference type="Proteomes" id="UP001152485">
    <property type="component" value="Unassembled WGS sequence"/>
</dbReference>
<evidence type="ECO:0000259" key="4">
    <source>
        <dbReference type="Pfam" id="PF07238"/>
    </source>
</evidence>
<dbReference type="SUPFAM" id="SSF141371">
    <property type="entry name" value="PilZ domain-like"/>
    <property type="match status" value="2"/>
</dbReference>
<gene>
    <name evidence="6" type="ORF">PSECIP111854_02503</name>
    <name evidence="7" type="ORF">PSECIP111951_02839</name>
</gene>
<organism evidence="6 8">
    <name type="scientific">Pseudoalteromonas holothuriae</name>
    <dbReference type="NCBI Taxonomy" id="2963714"/>
    <lineage>
        <taxon>Bacteria</taxon>
        <taxon>Pseudomonadati</taxon>
        <taxon>Pseudomonadota</taxon>
        <taxon>Gammaproteobacteria</taxon>
        <taxon>Alteromonadales</taxon>
        <taxon>Pseudoalteromonadaceae</taxon>
        <taxon>Pseudoalteromonas</taxon>
    </lineage>
</organism>
<dbReference type="AlphaFoldDB" id="A0A9W4W4V5"/>
<proteinExistence type="predicted"/>
<evidence type="ECO:0000256" key="2">
    <source>
        <dbReference type="ARBA" id="ARBA00022741"/>
    </source>
</evidence>
<dbReference type="Proteomes" id="UP001152467">
    <property type="component" value="Unassembled WGS sequence"/>
</dbReference>
<evidence type="ECO:0000256" key="3">
    <source>
        <dbReference type="ARBA" id="ARBA00023143"/>
    </source>
</evidence>
<dbReference type="InterPro" id="IPR012349">
    <property type="entry name" value="Split_barrel_FMN-bd"/>
</dbReference>
<dbReference type="EMBL" id="CAMAPC010000009">
    <property type="protein sequence ID" value="CAH9059925.1"/>
    <property type="molecule type" value="Genomic_DNA"/>
</dbReference>
<keyword evidence="3" id="KW-0975">Bacterial flagellum</keyword>
<reference evidence="6 9" key="1">
    <citation type="submission" date="2022-07" db="EMBL/GenBank/DDBJ databases">
        <authorList>
            <person name="Criscuolo A."/>
        </authorList>
    </citation>
    <scope>NUCLEOTIDE SEQUENCE</scope>
    <source>
        <strain evidence="9">CIP 111951</strain>
        <strain evidence="6">CIP111854</strain>
        <strain evidence="7">CIP111951</strain>
    </source>
</reference>
<dbReference type="EMBL" id="CAMAPD010000014">
    <property type="protein sequence ID" value="CAH9063120.1"/>
    <property type="molecule type" value="Genomic_DNA"/>
</dbReference>
<evidence type="ECO:0000313" key="6">
    <source>
        <dbReference type="EMBL" id="CAH9059925.1"/>
    </source>
</evidence>
<evidence type="ECO:0000259" key="5">
    <source>
        <dbReference type="Pfam" id="PF12945"/>
    </source>
</evidence>
<evidence type="ECO:0000313" key="7">
    <source>
        <dbReference type="EMBL" id="CAH9063120.1"/>
    </source>
</evidence>
<sequence length="225" mass="24714">MFKNKSSSGYQKIELISVGNVVDLEILMAANSKRVKTEFIGYLEGQYIILNYPNQKLLGKAAEHVKEGASVIVRAVADHSDGQIIAFKTDVKAVAYTPTKLIFLYPPQQVQSQSLRHQIRIPTLIPATLATDNTNLDGVIKDISHTGLLFSVLGSKVDLPKLNGQSCHVVIADKKKQETRLQGEICSTTYQDDALLLGIKLIADEGKVEALMQQCLIDLSALHDK</sequence>
<dbReference type="Pfam" id="PF12945">
    <property type="entry name" value="PilZNR"/>
    <property type="match status" value="1"/>
</dbReference>
<keyword evidence="2" id="KW-0547">Nucleotide-binding</keyword>
<dbReference type="Pfam" id="PF07238">
    <property type="entry name" value="PilZ"/>
    <property type="match status" value="1"/>
</dbReference>